<dbReference type="GO" id="GO:0016787">
    <property type="term" value="F:hydrolase activity"/>
    <property type="evidence" value="ECO:0007669"/>
    <property type="project" value="UniProtKB-KW"/>
</dbReference>
<dbReference type="PANTHER" id="PTHR47759:SF2">
    <property type="entry name" value="TRIGLYCERIDE LIPASE"/>
    <property type="match status" value="1"/>
</dbReference>
<evidence type="ECO:0000256" key="2">
    <source>
        <dbReference type="SAM" id="MobiDB-lite"/>
    </source>
</evidence>
<feature type="region of interest" description="Disordered" evidence="2">
    <location>
        <begin position="853"/>
        <end position="872"/>
    </location>
</feature>
<dbReference type="Gene3D" id="3.40.50.1820">
    <property type="entry name" value="alpha/beta hydrolase"/>
    <property type="match status" value="1"/>
</dbReference>
<gene>
    <name evidence="4" type="ORF">RJ641_003776</name>
</gene>
<evidence type="ECO:0000259" key="3">
    <source>
        <dbReference type="PROSITE" id="PS50004"/>
    </source>
</evidence>
<organism evidence="4 5">
    <name type="scientific">Dillenia turbinata</name>
    <dbReference type="NCBI Taxonomy" id="194707"/>
    <lineage>
        <taxon>Eukaryota</taxon>
        <taxon>Viridiplantae</taxon>
        <taxon>Streptophyta</taxon>
        <taxon>Embryophyta</taxon>
        <taxon>Tracheophyta</taxon>
        <taxon>Spermatophyta</taxon>
        <taxon>Magnoliopsida</taxon>
        <taxon>eudicotyledons</taxon>
        <taxon>Gunneridae</taxon>
        <taxon>Pentapetalae</taxon>
        <taxon>Dilleniales</taxon>
        <taxon>Dilleniaceae</taxon>
        <taxon>Dillenia</taxon>
    </lineage>
</organism>
<dbReference type="Pfam" id="PF00168">
    <property type="entry name" value="C2"/>
    <property type="match status" value="1"/>
</dbReference>
<dbReference type="Pfam" id="PF01764">
    <property type="entry name" value="Lipase_3"/>
    <property type="match status" value="1"/>
</dbReference>
<evidence type="ECO:0000313" key="4">
    <source>
        <dbReference type="EMBL" id="KAK6929682.1"/>
    </source>
</evidence>
<protein>
    <submittedName>
        <fullName evidence="4">C2 domain</fullName>
    </submittedName>
</protein>
<feature type="domain" description="C2" evidence="3">
    <location>
        <begin position="110"/>
        <end position="226"/>
    </location>
</feature>
<keyword evidence="5" id="KW-1185">Reference proteome</keyword>
<dbReference type="CDD" id="cd00519">
    <property type="entry name" value="Lipase_3"/>
    <property type="match status" value="1"/>
</dbReference>
<dbReference type="InterPro" id="IPR002921">
    <property type="entry name" value="Fungal_lipase-type"/>
</dbReference>
<evidence type="ECO:0000256" key="1">
    <source>
        <dbReference type="ARBA" id="ARBA00022801"/>
    </source>
</evidence>
<dbReference type="AlphaFoldDB" id="A0AAN8VLR4"/>
<dbReference type="PANTHER" id="PTHR47759">
    <property type="entry name" value="OS04G0509100 PROTEIN"/>
    <property type="match status" value="1"/>
</dbReference>
<proteinExistence type="predicted"/>
<reference evidence="4 5" key="1">
    <citation type="submission" date="2023-12" db="EMBL/GenBank/DDBJ databases">
        <title>A high-quality genome assembly for Dillenia turbinata (Dilleniales).</title>
        <authorList>
            <person name="Chanderbali A."/>
        </authorList>
    </citation>
    <scope>NUCLEOTIDE SEQUENCE [LARGE SCALE GENOMIC DNA]</scope>
    <source>
        <strain evidence="4">LSX21</strain>
        <tissue evidence="4">Leaf</tissue>
    </source>
</reference>
<keyword evidence="1" id="KW-0378">Hydrolase</keyword>
<dbReference type="GO" id="GO:0006629">
    <property type="term" value="P:lipid metabolic process"/>
    <property type="evidence" value="ECO:0007669"/>
    <property type="project" value="InterPro"/>
</dbReference>
<dbReference type="EMBL" id="JBAMMX010000012">
    <property type="protein sequence ID" value="KAK6929682.1"/>
    <property type="molecule type" value="Genomic_DNA"/>
</dbReference>
<dbReference type="InterPro" id="IPR035892">
    <property type="entry name" value="C2_domain_sf"/>
</dbReference>
<name>A0AAN8VLR4_9MAGN</name>
<dbReference type="SUPFAM" id="SSF49562">
    <property type="entry name" value="C2 domain (Calcium/lipid-binding domain, CaLB)"/>
    <property type="match status" value="1"/>
</dbReference>
<dbReference type="Proteomes" id="UP001370490">
    <property type="component" value="Unassembled WGS sequence"/>
</dbReference>
<dbReference type="Gene3D" id="2.60.40.150">
    <property type="entry name" value="C2 domain"/>
    <property type="match status" value="1"/>
</dbReference>
<sequence>MAYLPRQLHNPHPFPSISPKLHLLPNPSAFFAPRARRIRFLSWKLSKERFFPSCVCKNNDSNVEVVEEKEEKIERPPFDINLAVILAGFSFEAYTSPPVNIGKREVDAANCKTVFLSESFIHEIYDGQLFIKLKKGLHFPAMNPWGKSDPYIVMQLDGQVVKSKTRWGTRDPTWNEEFSLNIKQSPTKILQVAAWDANLVTPHKRMGNASINLDSLCDGNTHDMLVELDGIGGGGQIQLEIKYKTFDEINEEKKWWRIPFVSKLLRSSGFASALKIAVGSETVPVGQFVKHAFGQLKLLNCTSTQKDHLADKYKNDFQDDMTSKLATVPEMPPQLESSLEGPLDVARSKKDSNVPKLGIDNNGSSVGSTMSLSTQFGETKLTDKQFWKNLTELVNKNVVQKLGLAVPENKKWDAVELLKRFGKQSRRIAEVGYIESGLAIREDQGAYDATKYGSFTASIEYSLPDIKKASEELLRHTEGVLGALMVLTATGAPSSKESVVVEKGKTKGPDHTKLKGNEAGFSAESKISTTLDGSVLDEKEAEEMRKLFSTAESAMEAWAMLATSLGHPSLIKSEFEKICFLDNPTTDTQVAIWRDELRKRLVVAFRGTEQSRWKDLRTDLMLAPAGLNPERLGGDFKQEIQVHSGFLSAYDSVRTRILSIIKLSIKYRDDGDEPLKKWHVYVTGHSLGGALATLLALELSLSQLAKRGAVNVTMYNFGSPRVGNRRFAEVYNEKVKDSWRVVNHRDVIPSVPRLMGYCPVEEPVYLAPGGLTDAMGNMELMVDGYKSDVIGEATPDVLVREFMKGEKELIQKILQTEINIFSSLRDGSGLVQHMEDFYYIALLENVRLNYRTEGRSTSEKGSSSIAEEGYSA</sequence>
<dbReference type="SMART" id="SM00239">
    <property type="entry name" value="C2"/>
    <property type="match status" value="1"/>
</dbReference>
<dbReference type="SUPFAM" id="SSF53474">
    <property type="entry name" value="alpha/beta-Hydrolases"/>
    <property type="match status" value="1"/>
</dbReference>
<dbReference type="PROSITE" id="PS50004">
    <property type="entry name" value="C2"/>
    <property type="match status" value="1"/>
</dbReference>
<dbReference type="CDD" id="cd00030">
    <property type="entry name" value="C2"/>
    <property type="match status" value="1"/>
</dbReference>
<accession>A0AAN8VLR4</accession>
<dbReference type="InterPro" id="IPR000008">
    <property type="entry name" value="C2_dom"/>
</dbReference>
<evidence type="ECO:0000313" key="5">
    <source>
        <dbReference type="Proteomes" id="UP001370490"/>
    </source>
</evidence>
<comment type="caution">
    <text evidence="4">The sequence shown here is derived from an EMBL/GenBank/DDBJ whole genome shotgun (WGS) entry which is preliminary data.</text>
</comment>
<dbReference type="InterPro" id="IPR029058">
    <property type="entry name" value="AB_hydrolase_fold"/>
</dbReference>